<evidence type="ECO:0000256" key="6">
    <source>
        <dbReference type="ARBA" id="ARBA00022932"/>
    </source>
</evidence>
<dbReference type="SUPFAM" id="SSF48019">
    <property type="entry name" value="post-AAA+ oligomerization domain-like"/>
    <property type="match status" value="2"/>
</dbReference>
<dbReference type="Gene3D" id="1.10.8.60">
    <property type="match status" value="1"/>
</dbReference>
<dbReference type="Gene3D" id="3.40.50.300">
    <property type="entry name" value="P-loop containing nucleotide triphosphate hydrolases"/>
    <property type="match status" value="1"/>
</dbReference>
<accession>A8ZXN6</accession>
<evidence type="ECO:0000256" key="3">
    <source>
        <dbReference type="ARBA" id="ARBA00022679"/>
    </source>
</evidence>
<dbReference type="PANTHER" id="PTHR34388:SF1">
    <property type="entry name" value="DNA POLYMERASE III SUBUNIT DELTA"/>
    <property type="match status" value="1"/>
</dbReference>
<keyword evidence="4" id="KW-0548">Nucleotidyltransferase</keyword>
<dbReference type="RefSeq" id="WP_012174612.1">
    <property type="nucleotide sequence ID" value="NC_009943.1"/>
</dbReference>
<dbReference type="AlphaFoldDB" id="A8ZXN6"/>
<keyword evidence="3" id="KW-0808">Transferase</keyword>
<evidence type="ECO:0000256" key="4">
    <source>
        <dbReference type="ARBA" id="ARBA00022695"/>
    </source>
</evidence>
<feature type="domain" description="DNA polymerase III delta subunit-like C-terminal" evidence="10">
    <location>
        <begin position="305"/>
        <end position="360"/>
    </location>
</feature>
<evidence type="ECO:0000256" key="5">
    <source>
        <dbReference type="ARBA" id="ARBA00022705"/>
    </source>
</evidence>
<organism evidence="11 12">
    <name type="scientific">Desulfosudis oleivorans (strain DSM 6200 / JCM 39069 / Hxd3)</name>
    <name type="common">Desulfococcus oleovorans</name>
    <dbReference type="NCBI Taxonomy" id="96561"/>
    <lineage>
        <taxon>Bacteria</taxon>
        <taxon>Pseudomonadati</taxon>
        <taxon>Thermodesulfobacteriota</taxon>
        <taxon>Desulfobacteria</taxon>
        <taxon>Desulfobacterales</taxon>
        <taxon>Desulfosudaceae</taxon>
        <taxon>Desulfosudis</taxon>
    </lineage>
</organism>
<dbReference type="GO" id="GO:0006261">
    <property type="term" value="P:DNA-templated DNA replication"/>
    <property type="evidence" value="ECO:0007669"/>
    <property type="project" value="TreeGrafter"/>
</dbReference>
<name>A8ZXN6_DESOH</name>
<dbReference type="NCBIfam" id="TIGR01128">
    <property type="entry name" value="holA"/>
    <property type="match status" value="1"/>
</dbReference>
<dbReference type="InterPro" id="IPR005790">
    <property type="entry name" value="DNA_polIII_delta"/>
</dbReference>
<dbReference type="EMBL" id="CP000859">
    <property type="protein sequence ID" value="ABW66994.1"/>
    <property type="molecule type" value="Genomic_DNA"/>
</dbReference>
<dbReference type="eggNOG" id="COG1466">
    <property type="taxonomic scope" value="Bacteria"/>
</dbReference>
<evidence type="ECO:0000259" key="10">
    <source>
        <dbReference type="Pfam" id="PF21694"/>
    </source>
</evidence>
<dbReference type="STRING" id="96561.Dole_1188"/>
<keyword evidence="5" id="KW-0235">DNA replication</keyword>
<comment type="similarity">
    <text evidence="7">Belongs to the DNA polymerase HolA subunit family.</text>
</comment>
<dbReference type="InterPro" id="IPR048466">
    <property type="entry name" value="DNA_pol3_delta-like_C"/>
</dbReference>
<evidence type="ECO:0000256" key="8">
    <source>
        <dbReference type="ARBA" id="ARBA00049244"/>
    </source>
</evidence>
<proteinExistence type="inferred from homology"/>
<dbReference type="Proteomes" id="UP000008561">
    <property type="component" value="Chromosome"/>
</dbReference>
<feature type="domain" description="DNA polymerase III delta N-terminal" evidence="9">
    <location>
        <begin position="24"/>
        <end position="104"/>
    </location>
</feature>
<dbReference type="Pfam" id="PF21694">
    <property type="entry name" value="DNA_pol3_delta_C"/>
    <property type="match status" value="1"/>
</dbReference>
<protein>
    <recommendedName>
        <fullName evidence="2">DNA polymerase III subunit delta</fullName>
        <ecNumber evidence="1">2.7.7.7</ecNumber>
    </recommendedName>
</protein>
<dbReference type="EC" id="2.7.7.7" evidence="1"/>
<evidence type="ECO:0000313" key="12">
    <source>
        <dbReference type="Proteomes" id="UP000008561"/>
    </source>
</evidence>
<dbReference type="HOGENOM" id="CLU_044694_6_0_7"/>
<dbReference type="InterPro" id="IPR027417">
    <property type="entry name" value="P-loop_NTPase"/>
</dbReference>
<dbReference type="GO" id="GO:0003677">
    <property type="term" value="F:DNA binding"/>
    <property type="evidence" value="ECO:0007669"/>
    <property type="project" value="InterPro"/>
</dbReference>
<dbReference type="Gene3D" id="1.20.272.10">
    <property type="match status" value="1"/>
</dbReference>
<evidence type="ECO:0000256" key="2">
    <source>
        <dbReference type="ARBA" id="ARBA00017703"/>
    </source>
</evidence>
<dbReference type="OrthoDB" id="5430039at2"/>
<dbReference type="GO" id="GO:0003887">
    <property type="term" value="F:DNA-directed DNA polymerase activity"/>
    <property type="evidence" value="ECO:0007669"/>
    <property type="project" value="UniProtKB-KW"/>
</dbReference>
<gene>
    <name evidence="11" type="ordered locus">Dole_1188</name>
</gene>
<dbReference type="InterPro" id="IPR008921">
    <property type="entry name" value="DNA_pol3_clamp-load_cplx_C"/>
</dbReference>
<comment type="catalytic activity">
    <reaction evidence="8">
        <text>DNA(n) + a 2'-deoxyribonucleoside 5'-triphosphate = DNA(n+1) + diphosphate</text>
        <dbReference type="Rhea" id="RHEA:22508"/>
        <dbReference type="Rhea" id="RHEA-COMP:17339"/>
        <dbReference type="Rhea" id="RHEA-COMP:17340"/>
        <dbReference type="ChEBI" id="CHEBI:33019"/>
        <dbReference type="ChEBI" id="CHEBI:61560"/>
        <dbReference type="ChEBI" id="CHEBI:173112"/>
        <dbReference type="EC" id="2.7.7.7"/>
    </reaction>
</comment>
<dbReference type="SUPFAM" id="SSF52540">
    <property type="entry name" value="P-loop containing nucleoside triphosphate hydrolases"/>
    <property type="match status" value="1"/>
</dbReference>
<dbReference type="PANTHER" id="PTHR34388">
    <property type="entry name" value="DNA POLYMERASE III SUBUNIT DELTA"/>
    <property type="match status" value="1"/>
</dbReference>
<dbReference type="KEGG" id="dol:Dole_1188"/>
<reference evidence="11 12" key="1">
    <citation type="submission" date="2007-10" db="EMBL/GenBank/DDBJ databases">
        <title>Complete sequence of Desulfococcus oleovorans Hxd3.</title>
        <authorList>
            <consortium name="US DOE Joint Genome Institute"/>
            <person name="Copeland A."/>
            <person name="Lucas S."/>
            <person name="Lapidus A."/>
            <person name="Barry K."/>
            <person name="Glavina del Rio T."/>
            <person name="Dalin E."/>
            <person name="Tice H."/>
            <person name="Pitluck S."/>
            <person name="Kiss H."/>
            <person name="Brettin T."/>
            <person name="Bruce D."/>
            <person name="Detter J.C."/>
            <person name="Han C."/>
            <person name="Schmutz J."/>
            <person name="Larimer F."/>
            <person name="Land M."/>
            <person name="Hauser L."/>
            <person name="Kyrpides N."/>
            <person name="Kim E."/>
            <person name="Wawrik B."/>
            <person name="Richardson P."/>
        </authorList>
    </citation>
    <scope>NUCLEOTIDE SEQUENCE [LARGE SCALE GENOMIC DNA]</scope>
    <source>
        <strain evidence="12">DSM 6200 / JCM 39069 / Hxd3</strain>
    </source>
</reference>
<dbReference type="GO" id="GO:0009360">
    <property type="term" value="C:DNA polymerase III complex"/>
    <property type="evidence" value="ECO:0007669"/>
    <property type="project" value="InterPro"/>
</dbReference>
<evidence type="ECO:0000256" key="7">
    <source>
        <dbReference type="ARBA" id="ARBA00034754"/>
    </source>
</evidence>
<dbReference type="InterPro" id="IPR010372">
    <property type="entry name" value="DNA_pol3_delta_N"/>
</dbReference>
<sequence>MAEITTNNLEAHLKQTAPPAPVFLIFGEEYLYKSAFDLVVSKIVPQNQKAFNVEELEGTDDNVTDAIEQVNTFSLDGSAKVVGLVDAKIFYAKENRADLVEKIREAVAADRKTKAVAGFVKLIGLLDIALTGDKDLDKKALARALDDDTVVKAEWPDTLIDACAGRDLSASTGIDAAEALVAAIEKGFAPNNHLVITTDMVDKRRKLYKAIKEHGVVVDCSVAKGASAADKKAQAATLQEVMRDTLKNQNKTMDGAAFTLLCETTGFDLRTFAGGLEKLCTYVGDRKAITAKDVKAVMVRTRVDPVFELTNAVGEKNTDQALFYLNSLLNGPEPLYPLQILAAIANQTRKLAVIRDFMESRHGKAWKNGMTFQSFKERVLPAIEAYDADLQAQSSRRDAVLAETADKKTVKSAKTATDLTIGADARNLYPVYKTFEKAARFPMAELIAAFALLADTDRRLKSATDPQLALEHLVITLCRNR</sequence>
<evidence type="ECO:0000313" key="11">
    <source>
        <dbReference type="EMBL" id="ABW66994.1"/>
    </source>
</evidence>
<dbReference type="Pfam" id="PF06144">
    <property type="entry name" value="DNA_pol3_delta"/>
    <property type="match status" value="1"/>
</dbReference>
<keyword evidence="12" id="KW-1185">Reference proteome</keyword>
<evidence type="ECO:0000259" key="9">
    <source>
        <dbReference type="Pfam" id="PF06144"/>
    </source>
</evidence>
<keyword evidence="6" id="KW-0239">DNA-directed DNA polymerase</keyword>
<evidence type="ECO:0000256" key="1">
    <source>
        <dbReference type="ARBA" id="ARBA00012417"/>
    </source>
</evidence>